<feature type="compositionally biased region" description="Low complexity" evidence="7">
    <location>
        <begin position="486"/>
        <end position="495"/>
    </location>
</feature>
<dbReference type="PRINTS" id="PR00171">
    <property type="entry name" value="SUGRTRNSPORT"/>
</dbReference>
<dbReference type="InterPro" id="IPR003663">
    <property type="entry name" value="Sugar/inositol_transpt"/>
</dbReference>
<feature type="transmembrane region" description="Helical" evidence="8">
    <location>
        <begin position="7"/>
        <end position="32"/>
    </location>
</feature>
<evidence type="ECO:0000313" key="11">
    <source>
        <dbReference type="Proteomes" id="UP001316803"/>
    </source>
</evidence>
<feature type="compositionally biased region" description="Basic and acidic residues" evidence="7">
    <location>
        <begin position="475"/>
        <end position="485"/>
    </location>
</feature>
<keyword evidence="3" id="KW-0813">Transport</keyword>
<comment type="caution">
    <text evidence="10">The sequence shown here is derived from an EMBL/GenBank/DDBJ whole genome shotgun (WGS) entry which is preliminary data.</text>
</comment>
<comment type="subcellular location">
    <subcellularLocation>
        <location evidence="1">Membrane</location>
        <topology evidence="1">Multi-pass membrane protein</topology>
    </subcellularLocation>
</comment>
<dbReference type="PROSITE" id="PS00216">
    <property type="entry name" value="SUGAR_TRANSPORT_1"/>
    <property type="match status" value="2"/>
</dbReference>
<dbReference type="Pfam" id="PF00083">
    <property type="entry name" value="Sugar_tr"/>
    <property type="match status" value="2"/>
</dbReference>
<organism evidence="10 11">
    <name type="scientific">Knufia fluminis</name>
    <dbReference type="NCBI Taxonomy" id="191047"/>
    <lineage>
        <taxon>Eukaryota</taxon>
        <taxon>Fungi</taxon>
        <taxon>Dikarya</taxon>
        <taxon>Ascomycota</taxon>
        <taxon>Pezizomycotina</taxon>
        <taxon>Eurotiomycetes</taxon>
        <taxon>Chaetothyriomycetidae</taxon>
        <taxon>Chaetothyriales</taxon>
        <taxon>Trichomeriaceae</taxon>
        <taxon>Knufia</taxon>
    </lineage>
</organism>
<dbReference type="PROSITE" id="PS00217">
    <property type="entry name" value="SUGAR_TRANSPORT_2"/>
    <property type="match status" value="1"/>
</dbReference>
<accession>A0AAN8EDC5</accession>
<reference evidence="10 11" key="1">
    <citation type="submission" date="2022-12" db="EMBL/GenBank/DDBJ databases">
        <title>Genomic features and morphological characterization of a novel Knufia sp. strain isolated from spacecraft assembly facility.</title>
        <authorList>
            <person name="Teixeira M."/>
            <person name="Chander A.M."/>
            <person name="Stajich J.E."/>
            <person name="Venkateswaran K."/>
        </authorList>
    </citation>
    <scope>NUCLEOTIDE SEQUENCE [LARGE SCALE GENOMIC DNA]</scope>
    <source>
        <strain evidence="10 11">FJI-L2-BK-P2</strain>
    </source>
</reference>
<feature type="transmembrane region" description="Helical" evidence="8">
    <location>
        <begin position="149"/>
        <end position="167"/>
    </location>
</feature>
<keyword evidence="5 8" id="KW-1133">Transmembrane helix</keyword>
<evidence type="ECO:0000256" key="6">
    <source>
        <dbReference type="ARBA" id="ARBA00023136"/>
    </source>
</evidence>
<protein>
    <submittedName>
        <fullName evidence="10">High affinity glucose transporter</fullName>
    </submittedName>
</protein>
<dbReference type="Gene3D" id="1.20.1250.20">
    <property type="entry name" value="MFS general substrate transporter like domains"/>
    <property type="match status" value="2"/>
</dbReference>
<dbReference type="EMBL" id="JAKLMC020000043">
    <property type="protein sequence ID" value="KAK5948773.1"/>
    <property type="molecule type" value="Genomic_DNA"/>
</dbReference>
<dbReference type="SUPFAM" id="SSF103473">
    <property type="entry name" value="MFS general substrate transporter"/>
    <property type="match status" value="1"/>
</dbReference>
<evidence type="ECO:0000256" key="2">
    <source>
        <dbReference type="ARBA" id="ARBA00010992"/>
    </source>
</evidence>
<dbReference type="InterPro" id="IPR020846">
    <property type="entry name" value="MFS_dom"/>
</dbReference>
<comment type="similarity">
    <text evidence="2">Belongs to the major facilitator superfamily. Sugar transporter (TC 2.A.1.1) family.</text>
</comment>
<dbReference type="AlphaFoldDB" id="A0AAN8EDC5"/>
<keyword evidence="4 8" id="KW-0812">Transmembrane</keyword>
<dbReference type="CDD" id="cd17356">
    <property type="entry name" value="MFS_HXT"/>
    <property type="match status" value="1"/>
</dbReference>
<keyword evidence="6 8" id="KW-0472">Membrane</keyword>
<proteinExistence type="inferred from homology"/>
<feature type="transmembrane region" description="Helical" evidence="8">
    <location>
        <begin position="377"/>
        <end position="396"/>
    </location>
</feature>
<evidence type="ECO:0000256" key="8">
    <source>
        <dbReference type="SAM" id="Phobius"/>
    </source>
</evidence>
<evidence type="ECO:0000259" key="9">
    <source>
        <dbReference type="PROSITE" id="PS50850"/>
    </source>
</evidence>
<evidence type="ECO:0000256" key="1">
    <source>
        <dbReference type="ARBA" id="ARBA00004141"/>
    </source>
</evidence>
<evidence type="ECO:0000256" key="3">
    <source>
        <dbReference type="ARBA" id="ARBA00022448"/>
    </source>
</evidence>
<dbReference type="PROSITE" id="PS50850">
    <property type="entry name" value="MFS"/>
    <property type="match status" value="1"/>
</dbReference>
<dbReference type="InterPro" id="IPR050360">
    <property type="entry name" value="MFS_Sugar_Transporters"/>
</dbReference>
<feature type="transmembrane region" description="Helical" evidence="8">
    <location>
        <begin position="91"/>
        <end position="108"/>
    </location>
</feature>
<evidence type="ECO:0000256" key="7">
    <source>
        <dbReference type="SAM" id="MobiDB-lite"/>
    </source>
</evidence>
<feature type="transmembrane region" description="Helical" evidence="8">
    <location>
        <begin position="244"/>
        <end position="262"/>
    </location>
</feature>
<dbReference type="Proteomes" id="UP001316803">
    <property type="component" value="Unassembled WGS sequence"/>
</dbReference>
<dbReference type="PANTHER" id="PTHR48022">
    <property type="entry name" value="PLASTIDIC GLUCOSE TRANSPORTER 4"/>
    <property type="match status" value="1"/>
</dbReference>
<feature type="transmembrane region" description="Helical" evidence="8">
    <location>
        <begin position="341"/>
        <end position="365"/>
    </location>
</feature>
<keyword evidence="11" id="KW-1185">Reference proteome</keyword>
<gene>
    <name evidence="10" type="primary">HGT1</name>
    <name evidence="10" type="ORF">OHC33_010196</name>
</gene>
<dbReference type="InterPro" id="IPR005828">
    <property type="entry name" value="MFS_sugar_transport-like"/>
</dbReference>
<dbReference type="PANTHER" id="PTHR48022:SF7">
    <property type="entry name" value="MAJOR FACILITATOR SUPERFAMILY (MFS) PROFILE DOMAIN-CONTAINING PROTEIN-RELATED"/>
    <property type="match status" value="1"/>
</dbReference>
<feature type="region of interest" description="Disordered" evidence="7">
    <location>
        <begin position="475"/>
        <end position="495"/>
    </location>
</feature>
<dbReference type="InterPro" id="IPR036259">
    <property type="entry name" value="MFS_trans_sf"/>
</dbReference>
<evidence type="ECO:0000313" key="10">
    <source>
        <dbReference type="EMBL" id="KAK5948773.1"/>
    </source>
</evidence>
<evidence type="ECO:0000256" key="5">
    <source>
        <dbReference type="ARBA" id="ARBA00022989"/>
    </source>
</evidence>
<feature type="transmembrane region" description="Helical" evidence="8">
    <location>
        <begin position="292"/>
        <end position="315"/>
    </location>
</feature>
<feature type="transmembrane region" description="Helical" evidence="8">
    <location>
        <begin position="408"/>
        <end position="426"/>
    </location>
</feature>
<feature type="domain" description="Major facilitator superfamily (MFS) profile" evidence="9">
    <location>
        <begin position="10"/>
        <end position="430"/>
    </location>
</feature>
<dbReference type="GO" id="GO:0005351">
    <property type="term" value="F:carbohydrate:proton symporter activity"/>
    <property type="evidence" value="ECO:0007669"/>
    <property type="project" value="TreeGrafter"/>
</dbReference>
<feature type="transmembrane region" description="Helical" evidence="8">
    <location>
        <begin position="268"/>
        <end position="285"/>
    </location>
</feature>
<dbReference type="InterPro" id="IPR005829">
    <property type="entry name" value="Sugar_transporter_CS"/>
</dbReference>
<keyword evidence="10" id="KW-0762">Sugar transport</keyword>
<dbReference type="GO" id="GO:0016020">
    <property type="term" value="C:membrane"/>
    <property type="evidence" value="ECO:0007669"/>
    <property type="project" value="UniProtKB-SubCell"/>
</dbReference>
<sequence>MYQTGNIYLITGIAVTGGMLFGFDIASLSAILPTQEYRCYFNQGGGSMATNDCQGPDASVQGGISASMPGGSFLGAIASGFLSDMFGRKTSVQYGCAIWIVGSIITAASQNIGMLVAGRFINGLSIGIASAQVPVYVSELAPPSKRGRVVGAQQWAITWGILIIWLAKQDRWEDTHNVLALVHAKGDRNAPFVHMELQEIRDMVEFERRNQDVSYFELFKPKMINRTHIGVFTQIWSQLTGMNVMMYYISYVFAMAGLTGNVGLYSSSIQYVINVFMTIPALIWIDRWGRRLPLLIGCTFMGIWMYANAGIMATYGRPAPPGGLNGVPEESWQISGAPSRAVIACTYLFVASYAPTMGPVSWIYPPELFPLRVRGKAVALCTCANWIFNFALSYFVPPAFVNIQWKVYIVFGVFLTAMTIHIFFMFPETAGKTLEEVEDMFLSDVKAWNTKVQYASVRRAEMGDVGDVEKRLSVGHHETSPEAKTEPTATTEAKV</sequence>
<name>A0AAN8EDC5_9EURO</name>
<evidence type="ECO:0000256" key="4">
    <source>
        <dbReference type="ARBA" id="ARBA00022692"/>
    </source>
</evidence>